<dbReference type="FunCoup" id="A0A1D2VS68">
    <property type="interactions" value="797"/>
</dbReference>
<evidence type="ECO:0000313" key="3">
    <source>
        <dbReference type="Proteomes" id="UP000095038"/>
    </source>
</evidence>
<keyword evidence="3" id="KW-1185">Reference proteome</keyword>
<dbReference type="Pfam" id="PF00069">
    <property type="entry name" value="Pkinase"/>
    <property type="match status" value="1"/>
</dbReference>
<sequence length="660" mass="75245">MFKSVFKTGIQANYSISSNPSFHADPWSVYPAKHNSTSNLVSVFVFDKKKFEKTLISLSLVDKKTIQKSIAKKSSSSHSNNINLYLDGINKIKAYISNLAKFKHPNILTIIEPIEDHSTKILFVTEYLTNSLSSYLDSTISTVSSTTTTTTTLIDNDQLALQKGILQISNAIDFLHNNAHIIHLSIAPNSIFINSNLDWKLSNLSSICNLADKKFKNTTTTTNAIDFSLPIYPNLSIVPKFISYDLDYIDPSLLLNNHLNYYNDIFSLASLIFFIYNYNHNSSTNSQTLLINSNQSLSRYKSQINQLFSSSNALNLNSPLLKNLPASLKPIFLNLIQKSPDDRPSISQFLNSKFFNNIQIKSLIFFDQFLTKSNNEKLTFLNGFQNILSQFSPSLLQKKILPILTDFFKSQSLINSDNTENNDNDNNQLISITLSIILTISQNLSQLSFHDKFVTDIFISNNNYLNLINYKKNPHIIKILIQNLPLLIQKISNSNDLNKFFLLPILDNSLILKNNNILKIQESLLLNLSSFLNILDFTTIKNNLFVKLSSIFSKTTSLNIKILSINSFNLLITNKSIDKFLIKENLFPLLKQMKTREPNVLMALIKIYQNSYKLFDLQSIISEILPVLWNLSLAKTLDLHQFNIYIDTIKEIQSYIELKQ</sequence>
<dbReference type="OrthoDB" id="79687at2759"/>
<keyword evidence="2" id="KW-0418">Kinase</keyword>
<evidence type="ECO:0000313" key="2">
    <source>
        <dbReference type="EMBL" id="ODV64440.1"/>
    </source>
</evidence>
<dbReference type="Gene3D" id="1.25.10.10">
    <property type="entry name" value="Leucine-rich Repeat Variant"/>
    <property type="match status" value="1"/>
</dbReference>
<dbReference type="Proteomes" id="UP000095038">
    <property type="component" value="Unassembled WGS sequence"/>
</dbReference>
<feature type="non-terminal residue" evidence="2">
    <location>
        <position position="660"/>
    </location>
</feature>
<dbReference type="GO" id="GO:0004672">
    <property type="term" value="F:protein kinase activity"/>
    <property type="evidence" value="ECO:0007669"/>
    <property type="project" value="InterPro"/>
</dbReference>
<organism evidence="2 3">
    <name type="scientific">Ascoidea rubescens DSM 1968</name>
    <dbReference type="NCBI Taxonomy" id="1344418"/>
    <lineage>
        <taxon>Eukaryota</taxon>
        <taxon>Fungi</taxon>
        <taxon>Dikarya</taxon>
        <taxon>Ascomycota</taxon>
        <taxon>Saccharomycotina</taxon>
        <taxon>Saccharomycetes</taxon>
        <taxon>Ascoideaceae</taxon>
        <taxon>Ascoidea</taxon>
    </lineage>
</organism>
<dbReference type="PROSITE" id="PS50011">
    <property type="entry name" value="PROTEIN_KINASE_DOM"/>
    <property type="match status" value="1"/>
</dbReference>
<dbReference type="GeneID" id="30963780"/>
<name>A0A1D2VS68_9ASCO</name>
<dbReference type="EMBL" id="KV454475">
    <property type="protein sequence ID" value="ODV64440.1"/>
    <property type="molecule type" value="Genomic_DNA"/>
</dbReference>
<dbReference type="SMART" id="SM00220">
    <property type="entry name" value="S_TKc"/>
    <property type="match status" value="1"/>
</dbReference>
<dbReference type="GO" id="GO:0005524">
    <property type="term" value="F:ATP binding"/>
    <property type="evidence" value="ECO:0007669"/>
    <property type="project" value="InterPro"/>
</dbReference>
<dbReference type="RefSeq" id="XP_020050747.1">
    <property type="nucleotide sequence ID" value="XM_020190144.1"/>
</dbReference>
<dbReference type="SUPFAM" id="SSF56112">
    <property type="entry name" value="Protein kinase-like (PK-like)"/>
    <property type="match status" value="1"/>
</dbReference>
<dbReference type="STRING" id="1344418.A0A1D2VS68"/>
<keyword evidence="2" id="KW-0808">Transferase</keyword>
<evidence type="ECO:0000259" key="1">
    <source>
        <dbReference type="PROSITE" id="PS50011"/>
    </source>
</evidence>
<dbReference type="PANTHER" id="PTHR12984">
    <property type="entry name" value="SCY1-RELATED S/T PROTEIN KINASE-LIKE"/>
    <property type="match status" value="1"/>
</dbReference>
<dbReference type="AlphaFoldDB" id="A0A1D2VS68"/>
<accession>A0A1D2VS68</accession>
<dbReference type="PANTHER" id="PTHR12984:SF6">
    <property type="entry name" value="SCY1-LIKE PROTEIN 2"/>
    <property type="match status" value="1"/>
</dbReference>
<proteinExistence type="predicted"/>
<dbReference type="Gene3D" id="1.10.510.10">
    <property type="entry name" value="Transferase(Phosphotransferase) domain 1"/>
    <property type="match status" value="1"/>
</dbReference>
<dbReference type="Gene3D" id="3.30.200.20">
    <property type="entry name" value="Phosphorylase Kinase, domain 1"/>
    <property type="match status" value="1"/>
</dbReference>
<dbReference type="InterPro" id="IPR011009">
    <property type="entry name" value="Kinase-like_dom_sf"/>
</dbReference>
<dbReference type="InterPro" id="IPR051177">
    <property type="entry name" value="CIK-Related_Protein"/>
</dbReference>
<dbReference type="InterPro" id="IPR011989">
    <property type="entry name" value="ARM-like"/>
</dbReference>
<protein>
    <submittedName>
        <fullName evidence="2">Kinase-like protein</fullName>
    </submittedName>
</protein>
<dbReference type="InterPro" id="IPR000719">
    <property type="entry name" value="Prot_kinase_dom"/>
</dbReference>
<feature type="domain" description="Protein kinase" evidence="1">
    <location>
        <begin position="1"/>
        <end position="355"/>
    </location>
</feature>
<dbReference type="GO" id="GO:0005759">
    <property type="term" value="C:mitochondrial matrix"/>
    <property type="evidence" value="ECO:0007669"/>
    <property type="project" value="EnsemblFungi"/>
</dbReference>
<gene>
    <name evidence="2" type="ORF">ASCRUDRAFT_29838</name>
</gene>
<reference evidence="3" key="1">
    <citation type="submission" date="2016-05" db="EMBL/GenBank/DDBJ databases">
        <title>Comparative genomics of biotechnologically important yeasts.</title>
        <authorList>
            <consortium name="DOE Joint Genome Institute"/>
            <person name="Riley R."/>
            <person name="Haridas S."/>
            <person name="Wolfe K.H."/>
            <person name="Lopes M.R."/>
            <person name="Hittinger C.T."/>
            <person name="Goker M."/>
            <person name="Salamov A."/>
            <person name="Wisecaver J."/>
            <person name="Long T.M."/>
            <person name="Aerts A.L."/>
            <person name="Barry K."/>
            <person name="Choi C."/>
            <person name="Clum A."/>
            <person name="Coughlan A.Y."/>
            <person name="Deshpande S."/>
            <person name="Douglass A.P."/>
            <person name="Hanson S.J."/>
            <person name="Klenk H.-P."/>
            <person name="Labutti K."/>
            <person name="Lapidus A."/>
            <person name="Lindquist E."/>
            <person name="Lipzen A."/>
            <person name="Meier-Kolthoff J.P."/>
            <person name="Ohm R.A."/>
            <person name="Otillar R.P."/>
            <person name="Pangilinan J."/>
            <person name="Peng Y."/>
            <person name="Rokas A."/>
            <person name="Rosa C.A."/>
            <person name="Scheuner C."/>
            <person name="Sibirny A.A."/>
            <person name="Slot J.C."/>
            <person name="Stielow J.B."/>
            <person name="Sun H."/>
            <person name="Kurtzman C.P."/>
            <person name="Blackwell M."/>
            <person name="Grigoriev I.V."/>
            <person name="Jeffries T.W."/>
        </authorList>
    </citation>
    <scope>NUCLEOTIDE SEQUENCE [LARGE SCALE GENOMIC DNA]</scope>
    <source>
        <strain evidence="3">DSM 1968</strain>
    </source>
</reference>
<dbReference type="InParanoid" id="A0A1D2VS68"/>